<protein>
    <recommendedName>
        <fullName evidence="1">ApeA N-terminal domain-containing protein</fullName>
    </recommendedName>
</protein>
<dbReference type="EMBL" id="QPJC01000004">
    <property type="protein sequence ID" value="RCW44675.1"/>
    <property type="molecule type" value="Genomic_DNA"/>
</dbReference>
<reference evidence="2 3" key="1">
    <citation type="submission" date="2018-07" db="EMBL/GenBank/DDBJ databases">
        <title>Genomic Encyclopedia of Type Strains, Phase III (KMG-III): the genomes of soil and plant-associated and newly described type strains.</title>
        <authorList>
            <person name="Whitman W."/>
        </authorList>
    </citation>
    <scope>NUCLEOTIDE SEQUENCE [LARGE SCALE GENOMIC DNA]</scope>
    <source>
        <strain evidence="2 3">CECT 8575</strain>
    </source>
</reference>
<evidence type="ECO:0000313" key="2">
    <source>
        <dbReference type="EMBL" id="RCW44675.1"/>
    </source>
</evidence>
<name>A0A368VSN2_9ACTN</name>
<dbReference type="AlphaFoldDB" id="A0A368VSN2"/>
<dbReference type="Pfam" id="PF18862">
    <property type="entry name" value="ApeA_NTD1"/>
    <property type="match status" value="1"/>
</dbReference>
<dbReference type="InterPro" id="IPR041223">
    <property type="entry name" value="ApeA_NTD"/>
</dbReference>
<organism evidence="2 3">
    <name type="scientific">Halopolyspora algeriensis</name>
    <dbReference type="NCBI Taxonomy" id="1500506"/>
    <lineage>
        <taxon>Bacteria</taxon>
        <taxon>Bacillati</taxon>
        <taxon>Actinomycetota</taxon>
        <taxon>Actinomycetes</taxon>
        <taxon>Actinomycetes incertae sedis</taxon>
        <taxon>Halopolyspora</taxon>
    </lineage>
</organism>
<dbReference type="Proteomes" id="UP000253495">
    <property type="component" value="Unassembled WGS sequence"/>
</dbReference>
<accession>A0A368VSN2</accession>
<feature type="domain" description="ApeA N-terminal" evidence="1">
    <location>
        <begin position="14"/>
        <end position="290"/>
    </location>
</feature>
<dbReference type="RefSeq" id="WP_141921308.1">
    <property type="nucleotide sequence ID" value="NZ_QPJC01000004.1"/>
</dbReference>
<proteinExistence type="predicted"/>
<comment type="caution">
    <text evidence="2">The sequence shown here is derived from an EMBL/GenBank/DDBJ whole genome shotgun (WGS) entry which is preliminary data.</text>
</comment>
<keyword evidence="3" id="KW-1185">Reference proteome</keyword>
<sequence>MARNHHQEVLDGNIGFFWPIDANGQRLEADDQRGYIHLKEDGRIRLETLDENPILSFARQREDRVDRPDALLGSTASSSVLVLNLFGSRSTVNVGGYRASVRKYSARTLISRVDLENLSSICATGIEGEFFEVERWAQFEPSWEALKRDESGRLRRFSIELEPIIEQDSEIDSNRSLYLSSKWKVTGPSSRRTIYSPVVVGCRSNFPVPFSDLLNPVLAVQNLLSMAYGGFVSAAAGSAFLDCRTEPRASPFWTTPLMHTPAAVQSPRSMTHVPQFSLDMLGGVSGLANWVKLTDEHSRAVKPIVNQYRFGGYSPELKLMEVAAGIEYWVNASRRNCQWARVAPKSLALAEHVGHPFKSWIRYAEKWADIFWRRYGQLKHEPNYEPDIYEISVLADVGVHLLTAELLNFISDANKDPASRYFESPQMVSLKERIQSLLGGPGDD</sequence>
<evidence type="ECO:0000313" key="3">
    <source>
        <dbReference type="Proteomes" id="UP000253495"/>
    </source>
</evidence>
<gene>
    <name evidence="2" type="ORF">DFQ14_104265</name>
</gene>
<evidence type="ECO:0000259" key="1">
    <source>
        <dbReference type="Pfam" id="PF18862"/>
    </source>
</evidence>
<dbReference type="OrthoDB" id="4350620at2"/>